<feature type="chain" id="PRO_5011718608" evidence="1">
    <location>
        <begin position="20"/>
        <end position="119"/>
    </location>
</feature>
<evidence type="ECO:0000313" key="2">
    <source>
        <dbReference type="EMBL" id="SDI33606.1"/>
    </source>
</evidence>
<dbReference type="EMBL" id="FNEE01000001">
    <property type="protein sequence ID" value="SDI33606.1"/>
    <property type="molecule type" value="Genomic_DNA"/>
</dbReference>
<dbReference type="RefSeq" id="WP_091590730.1">
    <property type="nucleotide sequence ID" value="NZ_FNEE01000001.1"/>
</dbReference>
<dbReference type="AlphaFoldDB" id="A0A1G8JQY9"/>
<protein>
    <submittedName>
        <fullName evidence="2">Uncharacterized protein</fullName>
    </submittedName>
</protein>
<proteinExistence type="predicted"/>
<evidence type="ECO:0000313" key="3">
    <source>
        <dbReference type="Proteomes" id="UP000198894"/>
    </source>
</evidence>
<dbReference type="Proteomes" id="UP000198894">
    <property type="component" value="Unassembled WGS sequence"/>
</dbReference>
<gene>
    <name evidence="2" type="ORF">SAMN05428953_101786</name>
</gene>
<sequence length="119" mass="12567">MYRYIAFAALCMAAMPAHADELGAMKAESIDLAGFLGVVYYTPQEDGYRVVTTIAQGEAGLPVRFVATLTENQMVAVSVPGKLGESDQIIDISRVGGKLVVSPHPIDGIVVSTPKLAVD</sequence>
<evidence type="ECO:0000256" key="1">
    <source>
        <dbReference type="SAM" id="SignalP"/>
    </source>
</evidence>
<reference evidence="3" key="1">
    <citation type="submission" date="2016-10" db="EMBL/GenBank/DDBJ databases">
        <authorList>
            <person name="Varghese N."/>
            <person name="Submissions S."/>
        </authorList>
    </citation>
    <scope>NUCLEOTIDE SEQUENCE [LARGE SCALE GENOMIC DNA]</scope>
    <source>
        <strain evidence="3">CGMCC 1.11022</strain>
    </source>
</reference>
<accession>A0A1G8JQY9</accession>
<keyword evidence="1" id="KW-0732">Signal</keyword>
<name>A0A1G8JQY9_9HYPH</name>
<organism evidence="2 3">
    <name type="scientific">Mesorhizobium muleiense</name>
    <dbReference type="NCBI Taxonomy" id="1004279"/>
    <lineage>
        <taxon>Bacteria</taxon>
        <taxon>Pseudomonadati</taxon>
        <taxon>Pseudomonadota</taxon>
        <taxon>Alphaproteobacteria</taxon>
        <taxon>Hyphomicrobiales</taxon>
        <taxon>Phyllobacteriaceae</taxon>
        <taxon>Mesorhizobium</taxon>
    </lineage>
</organism>
<keyword evidence="3" id="KW-1185">Reference proteome</keyword>
<feature type="signal peptide" evidence="1">
    <location>
        <begin position="1"/>
        <end position="19"/>
    </location>
</feature>